<proteinExistence type="predicted"/>
<name>A0A384JQZ6_BOTFB</name>
<dbReference type="OrthoDB" id="5376140at2759"/>
<sequence length="157" mass="17356">MKLKIGEYEQVNENLREYNRVTKARAIEAESQRAAATAQRNKVIIERYEASIQGHDSSQSTATFSRQSSIMGHGSVAGVKRGRSPSTELSGMREQSIVRGDGSNLSAVNGDLEMYGASPPRHISSLVKSEWENMSETSRVAKKPRVESREVIDLSED</sequence>
<evidence type="ECO:0000313" key="3">
    <source>
        <dbReference type="Proteomes" id="UP000001798"/>
    </source>
</evidence>
<keyword evidence="3" id="KW-1185">Reference proteome</keyword>
<dbReference type="EMBL" id="CP009812">
    <property type="protein sequence ID" value="ATZ52999.1"/>
    <property type="molecule type" value="Genomic_DNA"/>
</dbReference>
<reference evidence="2 3" key="2">
    <citation type="journal article" date="2012" name="Eukaryot. Cell">
        <title>Genome update of Botrytis cinerea strains B05.10 and T4.</title>
        <authorList>
            <person name="Staats M."/>
            <person name="van Kan J.A."/>
        </authorList>
    </citation>
    <scope>NUCLEOTIDE SEQUENCE [LARGE SCALE GENOMIC DNA]</scope>
    <source>
        <strain evidence="2 3">B05.10</strain>
    </source>
</reference>
<dbReference type="KEGG" id="bfu:BCIN_08g06130"/>
<organism evidence="2 3">
    <name type="scientific">Botryotinia fuckeliana (strain B05.10)</name>
    <name type="common">Noble rot fungus</name>
    <name type="synonym">Botrytis cinerea</name>
    <dbReference type="NCBI Taxonomy" id="332648"/>
    <lineage>
        <taxon>Eukaryota</taxon>
        <taxon>Fungi</taxon>
        <taxon>Dikarya</taxon>
        <taxon>Ascomycota</taxon>
        <taxon>Pezizomycotina</taxon>
        <taxon>Leotiomycetes</taxon>
        <taxon>Helotiales</taxon>
        <taxon>Sclerotiniaceae</taxon>
        <taxon>Botrytis</taxon>
    </lineage>
</organism>
<feature type="compositionally biased region" description="Polar residues" evidence="1">
    <location>
        <begin position="54"/>
        <end position="70"/>
    </location>
</feature>
<gene>
    <name evidence="2" type="ORF">BCIN_08g06130</name>
</gene>
<feature type="region of interest" description="Disordered" evidence="1">
    <location>
        <begin position="132"/>
        <end position="157"/>
    </location>
</feature>
<evidence type="ECO:0000256" key="1">
    <source>
        <dbReference type="SAM" id="MobiDB-lite"/>
    </source>
</evidence>
<protein>
    <submittedName>
        <fullName evidence="2">Uncharacterized protein</fullName>
    </submittedName>
</protein>
<reference evidence="2 3" key="3">
    <citation type="journal article" date="2017" name="Mol. Plant Pathol.">
        <title>A gapless genome sequence of the fungus Botrytis cinerea.</title>
        <authorList>
            <person name="Van Kan J.A."/>
            <person name="Stassen J.H."/>
            <person name="Mosbach A."/>
            <person name="Van Der Lee T.A."/>
            <person name="Faino L."/>
            <person name="Farmer A.D."/>
            <person name="Papasotiriou D.G."/>
            <person name="Zhou S."/>
            <person name="Seidl M.F."/>
            <person name="Cottam E."/>
            <person name="Edel D."/>
            <person name="Hahn M."/>
            <person name="Schwartz D.C."/>
            <person name="Dietrich R.A."/>
            <person name="Widdison S."/>
            <person name="Scalliet G."/>
        </authorList>
    </citation>
    <scope>NUCLEOTIDE SEQUENCE [LARGE SCALE GENOMIC DNA]</scope>
    <source>
        <strain evidence="2 3">B05.10</strain>
    </source>
</reference>
<reference evidence="2 3" key="1">
    <citation type="journal article" date="2011" name="PLoS Genet.">
        <title>Genomic analysis of the necrotrophic fungal pathogens Sclerotinia sclerotiorum and Botrytis cinerea.</title>
        <authorList>
            <person name="Amselem J."/>
            <person name="Cuomo C.A."/>
            <person name="van Kan J.A."/>
            <person name="Viaud M."/>
            <person name="Benito E.P."/>
            <person name="Couloux A."/>
            <person name="Coutinho P.M."/>
            <person name="de Vries R.P."/>
            <person name="Dyer P.S."/>
            <person name="Fillinger S."/>
            <person name="Fournier E."/>
            <person name="Gout L."/>
            <person name="Hahn M."/>
            <person name="Kohn L."/>
            <person name="Lapalu N."/>
            <person name="Plummer K.M."/>
            <person name="Pradier J.M."/>
            <person name="Quevillon E."/>
            <person name="Sharon A."/>
            <person name="Simon A."/>
            <person name="ten Have A."/>
            <person name="Tudzynski B."/>
            <person name="Tudzynski P."/>
            <person name="Wincker P."/>
            <person name="Andrew M."/>
            <person name="Anthouard V."/>
            <person name="Beever R.E."/>
            <person name="Beffa R."/>
            <person name="Benoit I."/>
            <person name="Bouzid O."/>
            <person name="Brault B."/>
            <person name="Chen Z."/>
            <person name="Choquer M."/>
            <person name="Collemare J."/>
            <person name="Cotton P."/>
            <person name="Danchin E.G."/>
            <person name="Da Silva C."/>
            <person name="Gautier A."/>
            <person name="Giraud C."/>
            <person name="Giraud T."/>
            <person name="Gonzalez C."/>
            <person name="Grossetete S."/>
            <person name="Guldener U."/>
            <person name="Henrissat B."/>
            <person name="Howlett B.J."/>
            <person name="Kodira C."/>
            <person name="Kretschmer M."/>
            <person name="Lappartient A."/>
            <person name="Leroch M."/>
            <person name="Levis C."/>
            <person name="Mauceli E."/>
            <person name="Neuveglise C."/>
            <person name="Oeser B."/>
            <person name="Pearson M."/>
            <person name="Poulain J."/>
            <person name="Poussereau N."/>
            <person name="Quesneville H."/>
            <person name="Rascle C."/>
            <person name="Schumacher J."/>
            <person name="Segurens B."/>
            <person name="Sexton A."/>
            <person name="Silva E."/>
            <person name="Sirven C."/>
            <person name="Soanes D.M."/>
            <person name="Talbot N.J."/>
            <person name="Templeton M."/>
            <person name="Yandava C."/>
            <person name="Yarden O."/>
            <person name="Zeng Q."/>
            <person name="Rollins J.A."/>
            <person name="Lebrun M.H."/>
            <person name="Dickman M."/>
        </authorList>
    </citation>
    <scope>NUCLEOTIDE SEQUENCE [LARGE SCALE GENOMIC DNA]</scope>
    <source>
        <strain evidence="2 3">B05.10</strain>
    </source>
</reference>
<dbReference type="RefSeq" id="XP_024550545.1">
    <property type="nucleotide sequence ID" value="XM_024694752.1"/>
</dbReference>
<accession>A0A384JQZ6</accession>
<dbReference type="VEuPathDB" id="FungiDB:Bcin08g06130"/>
<feature type="compositionally biased region" description="Basic and acidic residues" evidence="1">
    <location>
        <begin position="144"/>
        <end position="157"/>
    </location>
</feature>
<dbReference type="AlphaFoldDB" id="A0A384JQZ6"/>
<dbReference type="GeneID" id="5430668"/>
<dbReference type="Proteomes" id="UP000001798">
    <property type="component" value="Chromosome 8"/>
</dbReference>
<feature type="region of interest" description="Disordered" evidence="1">
    <location>
        <begin position="54"/>
        <end position="120"/>
    </location>
</feature>
<evidence type="ECO:0000313" key="2">
    <source>
        <dbReference type="EMBL" id="ATZ52999.1"/>
    </source>
</evidence>